<name>A0A167CFR3_9ASCO</name>
<dbReference type="KEGG" id="slb:AWJ20_4451"/>
<evidence type="ECO:0000313" key="3">
    <source>
        <dbReference type="Proteomes" id="UP000189580"/>
    </source>
</evidence>
<organism evidence="2 3">
    <name type="scientific">Sugiyamaella lignohabitans</name>
    <dbReference type="NCBI Taxonomy" id="796027"/>
    <lineage>
        <taxon>Eukaryota</taxon>
        <taxon>Fungi</taxon>
        <taxon>Dikarya</taxon>
        <taxon>Ascomycota</taxon>
        <taxon>Saccharomycotina</taxon>
        <taxon>Dipodascomycetes</taxon>
        <taxon>Dipodascales</taxon>
        <taxon>Trichomonascaceae</taxon>
        <taxon>Sugiyamaella</taxon>
    </lineage>
</organism>
<feature type="region of interest" description="Disordered" evidence="1">
    <location>
        <begin position="1"/>
        <end position="69"/>
    </location>
</feature>
<keyword evidence="3" id="KW-1185">Reference proteome</keyword>
<accession>A0A167CFR3</accession>
<dbReference type="GeneID" id="30036585"/>
<dbReference type="Pfam" id="PF12223">
    <property type="entry name" value="DUF3602"/>
    <property type="match status" value="2"/>
</dbReference>
<reference evidence="2 3" key="1">
    <citation type="submission" date="2016-02" db="EMBL/GenBank/DDBJ databases">
        <title>Complete genome sequence and transcriptome regulation of the pentose utilising yeast Sugiyamaella lignohabitans.</title>
        <authorList>
            <person name="Bellasio M."/>
            <person name="Peymann A."/>
            <person name="Valli M."/>
            <person name="Sipitzky M."/>
            <person name="Graf A."/>
            <person name="Sauer M."/>
            <person name="Marx H."/>
            <person name="Mattanovich D."/>
        </authorList>
    </citation>
    <scope>NUCLEOTIDE SEQUENCE [LARGE SCALE GENOMIC DNA]</scope>
    <source>
        <strain evidence="2 3">CBS 10342</strain>
    </source>
</reference>
<dbReference type="RefSeq" id="XP_018734107.1">
    <property type="nucleotide sequence ID" value="XM_018881522.1"/>
</dbReference>
<proteinExistence type="predicted"/>
<dbReference type="InterPro" id="IPR053203">
    <property type="entry name" value="Cisplatin_resist-associated"/>
</dbReference>
<evidence type="ECO:0000313" key="2">
    <source>
        <dbReference type="EMBL" id="ANB11630.1"/>
    </source>
</evidence>
<dbReference type="PANTHER" id="PTHR34693">
    <property type="entry name" value="PROTEIN PAR32"/>
    <property type="match status" value="1"/>
</dbReference>
<dbReference type="AlphaFoldDB" id="A0A167CFR3"/>
<evidence type="ECO:0000256" key="1">
    <source>
        <dbReference type="SAM" id="MobiDB-lite"/>
    </source>
</evidence>
<protein>
    <submittedName>
        <fullName evidence="2">Uncharacterized protein</fullName>
    </submittedName>
</protein>
<dbReference type="OrthoDB" id="3063476at2759"/>
<dbReference type="PANTHER" id="PTHR34693:SF1">
    <property type="entry name" value="PROTEIN PAR32"/>
    <property type="match status" value="1"/>
</dbReference>
<dbReference type="InterPro" id="IPR022024">
    <property type="entry name" value="DUF3602"/>
</dbReference>
<gene>
    <name evidence="2" type="ORF">AWJ20_4451</name>
</gene>
<dbReference type="Proteomes" id="UP000189580">
    <property type="component" value="Chromosome c"/>
</dbReference>
<dbReference type="EMBL" id="CP014500">
    <property type="protein sequence ID" value="ANB11630.1"/>
    <property type="molecule type" value="Genomic_DNA"/>
</dbReference>
<sequence length="144" mass="15340">MSRSLSPSISPAPRRGSPLAPHKSANHERTPSPGKFAYSTGRGGAGNIKHGDEHPHPTEGKLGEGVPTIKQKVYTTGRGGMGNMRENKDEKTARLAQDVGDGAFNNDVFTVKSNSSIGRGGYGNVNAARNQESLLSKARKLFRN</sequence>
<feature type="compositionally biased region" description="Basic and acidic residues" evidence="1">
    <location>
        <begin position="49"/>
        <end position="62"/>
    </location>
</feature>